<protein>
    <submittedName>
        <fullName evidence="1">Uncharacterized protein</fullName>
    </submittedName>
</protein>
<sequence length="110" mass="12398">MAFNLFPVPDGDQRKTVGGRSFTRADQVLFQRQLAPAVVPSHTLHAVIDKEVHHIRRTVVAYMLVPGRSSCRCVVVERFSVGDRLQQVVGHVELKQVVCYKEQSITRFPG</sequence>
<name>A0A645JAE4_9ZZZZ</name>
<evidence type="ECO:0000313" key="1">
    <source>
        <dbReference type="EMBL" id="MPN60367.1"/>
    </source>
</evidence>
<dbReference type="AlphaFoldDB" id="A0A645JAE4"/>
<dbReference type="EMBL" id="VSSQ01135525">
    <property type="protein sequence ID" value="MPN60367.1"/>
    <property type="molecule type" value="Genomic_DNA"/>
</dbReference>
<accession>A0A645JAE4</accession>
<comment type="caution">
    <text evidence="1">The sequence shown here is derived from an EMBL/GenBank/DDBJ whole genome shotgun (WGS) entry which is preliminary data.</text>
</comment>
<reference evidence="1" key="1">
    <citation type="submission" date="2019-08" db="EMBL/GenBank/DDBJ databases">
        <authorList>
            <person name="Kucharzyk K."/>
            <person name="Murdoch R.W."/>
            <person name="Higgins S."/>
            <person name="Loffler F."/>
        </authorList>
    </citation>
    <scope>NUCLEOTIDE SEQUENCE</scope>
</reference>
<organism evidence="1">
    <name type="scientific">bioreactor metagenome</name>
    <dbReference type="NCBI Taxonomy" id="1076179"/>
    <lineage>
        <taxon>unclassified sequences</taxon>
        <taxon>metagenomes</taxon>
        <taxon>ecological metagenomes</taxon>
    </lineage>
</organism>
<gene>
    <name evidence="1" type="ORF">SDC9_208095</name>
</gene>
<proteinExistence type="predicted"/>